<dbReference type="Gene3D" id="1.20.120.1630">
    <property type="match status" value="1"/>
</dbReference>
<dbReference type="GeneTree" id="ENSGT00390000000417"/>
<evidence type="ECO:0000256" key="8">
    <source>
        <dbReference type="SAM" id="MobiDB-lite"/>
    </source>
</evidence>
<evidence type="ECO:0000256" key="5">
    <source>
        <dbReference type="ARBA" id="ARBA00022824"/>
    </source>
</evidence>
<keyword evidence="4 9" id="KW-0812">Transmembrane</keyword>
<evidence type="ECO:0000256" key="4">
    <source>
        <dbReference type="ARBA" id="ARBA00022692"/>
    </source>
</evidence>
<dbReference type="Gene3D" id="2.30.30.140">
    <property type="match status" value="1"/>
</dbReference>
<keyword evidence="6 9" id="KW-1133">Transmembrane helix</keyword>
<name>F7ATI9_CIOIN</name>
<feature type="domain" description="Tudor" evidence="10">
    <location>
        <begin position="1"/>
        <end position="59"/>
    </location>
</feature>
<dbReference type="SUPFAM" id="SSF63748">
    <property type="entry name" value="Tudor/PWWP/MBT"/>
    <property type="match status" value="1"/>
</dbReference>
<feature type="compositionally biased region" description="Basic residues" evidence="8">
    <location>
        <begin position="59"/>
        <end position="82"/>
    </location>
</feature>
<feature type="transmembrane region" description="Helical" evidence="9">
    <location>
        <begin position="277"/>
        <end position="295"/>
    </location>
</feature>
<reference evidence="11" key="3">
    <citation type="submission" date="2025-08" db="UniProtKB">
        <authorList>
            <consortium name="Ensembl"/>
        </authorList>
    </citation>
    <scope>IDENTIFICATION</scope>
</reference>
<dbReference type="EMBL" id="EAAA01001728">
    <property type="status" value="NOT_ANNOTATED_CDS"/>
    <property type="molecule type" value="Genomic_DNA"/>
</dbReference>
<keyword evidence="5" id="KW-0256">Endoplasmic reticulum</keyword>
<organism evidence="11 12">
    <name type="scientific">Ciona intestinalis</name>
    <name type="common">Transparent sea squirt</name>
    <name type="synonym">Ascidia intestinalis</name>
    <dbReference type="NCBI Taxonomy" id="7719"/>
    <lineage>
        <taxon>Eukaryota</taxon>
        <taxon>Metazoa</taxon>
        <taxon>Chordata</taxon>
        <taxon>Tunicata</taxon>
        <taxon>Ascidiacea</taxon>
        <taxon>Phlebobranchia</taxon>
        <taxon>Cionidae</taxon>
        <taxon>Ciona</taxon>
    </lineage>
</organism>
<dbReference type="InterPro" id="IPR001171">
    <property type="entry name" value="ERG24_DHCR-like"/>
</dbReference>
<dbReference type="GO" id="GO:0050613">
    <property type="term" value="F:Delta14-sterol reductase activity"/>
    <property type="evidence" value="ECO:0000318"/>
    <property type="project" value="GO_Central"/>
</dbReference>
<reference evidence="11" key="2">
    <citation type="journal article" date="2008" name="Genome Biol.">
        <title>Improved genome assembly and evidence-based global gene model set for the chordate Ciona intestinalis: new insight into intron and operon populations.</title>
        <authorList>
            <person name="Satou Y."/>
            <person name="Mineta K."/>
            <person name="Ogasawara M."/>
            <person name="Sasakura Y."/>
            <person name="Shoguchi E."/>
            <person name="Ueno K."/>
            <person name="Yamada L."/>
            <person name="Matsumoto J."/>
            <person name="Wasserscheid J."/>
            <person name="Dewar K."/>
            <person name="Wiley G.B."/>
            <person name="Macmil S.L."/>
            <person name="Roe B.A."/>
            <person name="Zeller R.W."/>
            <person name="Hastings K.E."/>
            <person name="Lemaire P."/>
            <person name="Lindquist E."/>
            <person name="Endo T."/>
            <person name="Hotta K."/>
            <person name="Inaba K."/>
        </authorList>
    </citation>
    <scope>NUCLEOTIDE SEQUENCE [LARGE SCALE GENOMIC DNA]</scope>
    <source>
        <strain evidence="11">wild type</strain>
    </source>
</reference>
<comment type="similarity">
    <text evidence="3">Belongs to the ERG4/ERG24 family.</text>
</comment>
<evidence type="ECO:0000256" key="7">
    <source>
        <dbReference type="ARBA" id="ARBA00023136"/>
    </source>
</evidence>
<accession>A0A1W2W858</accession>
<dbReference type="InterPro" id="IPR019023">
    <property type="entry name" value="Lamin-B_rcpt_of_tudor"/>
</dbReference>
<dbReference type="RefSeq" id="XP_002126360.1">
    <property type="nucleotide sequence ID" value="XM_002126324.5"/>
</dbReference>
<comment type="subcellular location">
    <subcellularLocation>
        <location evidence="2">Endoplasmic reticulum membrane</location>
    </subcellularLocation>
    <subcellularLocation>
        <location evidence="1">Membrane</location>
        <topology evidence="1">Multi-pass membrane protein</topology>
    </subcellularLocation>
</comment>
<evidence type="ECO:0000256" key="9">
    <source>
        <dbReference type="SAM" id="Phobius"/>
    </source>
</evidence>
<dbReference type="PANTHER" id="PTHR21257">
    <property type="entry name" value="DELTA(14)-STEROL REDUCTASE"/>
    <property type="match status" value="1"/>
</dbReference>
<gene>
    <name evidence="11" type="primary">LOC100186956</name>
</gene>
<dbReference type="SMART" id="SM00333">
    <property type="entry name" value="TUDOR"/>
    <property type="match status" value="1"/>
</dbReference>
<dbReference type="InterPro" id="IPR002999">
    <property type="entry name" value="Tudor"/>
</dbReference>
<accession>F7ATI9</accession>
<reference evidence="11" key="4">
    <citation type="submission" date="2025-09" db="UniProtKB">
        <authorList>
            <consortium name="Ensembl"/>
        </authorList>
    </citation>
    <scope>IDENTIFICATION</scope>
</reference>
<feature type="transmembrane region" description="Helical" evidence="9">
    <location>
        <begin position="307"/>
        <end position="327"/>
    </location>
</feature>
<evidence type="ECO:0000256" key="6">
    <source>
        <dbReference type="ARBA" id="ARBA00022989"/>
    </source>
</evidence>
<protein>
    <submittedName>
        <fullName evidence="11">Delta(14)-sterol reductase-like</fullName>
    </submittedName>
</protein>
<dbReference type="FunFam" id="1.20.120.1630:FF:000013">
    <property type="entry name" value="Lamin-B receptor-like Protein"/>
    <property type="match status" value="1"/>
</dbReference>
<feature type="transmembrane region" description="Helical" evidence="9">
    <location>
        <begin position="190"/>
        <end position="214"/>
    </location>
</feature>
<dbReference type="Pfam" id="PF09465">
    <property type="entry name" value="LBR_tudor"/>
    <property type="match status" value="1"/>
</dbReference>
<dbReference type="GO" id="GO:0005637">
    <property type="term" value="C:nuclear inner membrane"/>
    <property type="evidence" value="ECO:0000318"/>
    <property type="project" value="GO_Central"/>
</dbReference>
<dbReference type="PANTHER" id="PTHR21257:SF52">
    <property type="entry name" value="DELTA(14)-STEROL REDUCTASE TM7SF2"/>
    <property type="match status" value="1"/>
</dbReference>
<dbReference type="GeneID" id="100186956"/>
<dbReference type="KEGG" id="cin:100186956"/>
<dbReference type="Ensembl" id="ENSCINT00000023855.2">
    <property type="protein sequence ID" value="ENSCINP00000023609.2"/>
    <property type="gene ID" value="ENSCING00000001513.3"/>
</dbReference>
<dbReference type="Proteomes" id="UP000008144">
    <property type="component" value="Chromosome 3"/>
</dbReference>
<feature type="transmembrane region" description="Helical" evidence="9">
    <location>
        <begin position="235"/>
        <end position="257"/>
    </location>
</feature>
<feature type="compositionally biased region" description="Polar residues" evidence="8">
    <location>
        <begin position="96"/>
        <end position="105"/>
    </location>
</feature>
<evidence type="ECO:0000313" key="11">
    <source>
        <dbReference type="Ensembl" id="ENSCINP00000023609.2"/>
    </source>
</evidence>
<evidence type="ECO:0000259" key="10">
    <source>
        <dbReference type="SMART" id="SM00333"/>
    </source>
</evidence>
<dbReference type="FunCoup" id="F7ATI9">
    <property type="interactions" value="29"/>
</dbReference>
<dbReference type="HOGENOM" id="CLU_015631_0_2_1"/>
<feature type="transmembrane region" description="Helical" evidence="9">
    <location>
        <begin position="368"/>
        <end position="386"/>
    </location>
</feature>
<feature type="transmembrane region" description="Helical" evidence="9">
    <location>
        <begin position="468"/>
        <end position="486"/>
    </location>
</feature>
<feature type="region of interest" description="Disordered" evidence="8">
    <location>
        <begin position="38"/>
        <end position="114"/>
    </location>
</feature>
<dbReference type="InParanoid" id="F7ATI9"/>
<evidence type="ECO:0000256" key="1">
    <source>
        <dbReference type="ARBA" id="ARBA00004141"/>
    </source>
</evidence>
<evidence type="ECO:0000256" key="2">
    <source>
        <dbReference type="ARBA" id="ARBA00004586"/>
    </source>
</evidence>
<dbReference type="PROSITE" id="PS50244">
    <property type="entry name" value="S5A_REDUCTASE"/>
    <property type="match status" value="1"/>
</dbReference>
<evidence type="ECO:0000313" key="12">
    <source>
        <dbReference type="Proteomes" id="UP000008144"/>
    </source>
</evidence>
<proteinExistence type="inferred from homology"/>
<feature type="transmembrane region" description="Helical" evidence="9">
    <location>
        <begin position="398"/>
        <end position="417"/>
    </location>
</feature>
<dbReference type="GO" id="GO:0005789">
    <property type="term" value="C:endoplasmic reticulum membrane"/>
    <property type="evidence" value="ECO:0000318"/>
    <property type="project" value="GO_Central"/>
</dbReference>
<keyword evidence="12" id="KW-1185">Reference proteome</keyword>
<dbReference type="GO" id="GO:0006695">
    <property type="term" value="P:cholesterol biosynthetic process"/>
    <property type="evidence" value="ECO:0000318"/>
    <property type="project" value="GO_Central"/>
</dbReference>
<dbReference type="OrthoDB" id="5326588at2759"/>
<reference evidence="12" key="1">
    <citation type="journal article" date="2002" name="Science">
        <title>The draft genome of Ciona intestinalis: insights into chordate and vertebrate origins.</title>
        <authorList>
            <person name="Dehal P."/>
            <person name="Satou Y."/>
            <person name="Campbell R.K."/>
            <person name="Chapman J."/>
            <person name="Degnan B."/>
            <person name="De Tomaso A."/>
            <person name="Davidson B."/>
            <person name="Di Gregorio A."/>
            <person name="Gelpke M."/>
            <person name="Goodstein D.M."/>
            <person name="Harafuji N."/>
            <person name="Hastings K.E."/>
            <person name="Ho I."/>
            <person name="Hotta K."/>
            <person name="Huang W."/>
            <person name="Kawashima T."/>
            <person name="Lemaire P."/>
            <person name="Martinez D."/>
            <person name="Meinertzhagen I.A."/>
            <person name="Necula S."/>
            <person name="Nonaka M."/>
            <person name="Putnam N."/>
            <person name="Rash S."/>
            <person name="Saiga H."/>
            <person name="Satake M."/>
            <person name="Terry A."/>
            <person name="Yamada L."/>
            <person name="Wang H.G."/>
            <person name="Awazu S."/>
            <person name="Azumi K."/>
            <person name="Boore J."/>
            <person name="Branno M."/>
            <person name="Chin-Bow S."/>
            <person name="DeSantis R."/>
            <person name="Doyle S."/>
            <person name="Francino P."/>
            <person name="Keys D.N."/>
            <person name="Haga S."/>
            <person name="Hayashi H."/>
            <person name="Hino K."/>
            <person name="Imai K.S."/>
            <person name="Inaba K."/>
            <person name="Kano S."/>
            <person name="Kobayashi K."/>
            <person name="Kobayashi M."/>
            <person name="Lee B.I."/>
            <person name="Makabe K.W."/>
            <person name="Manohar C."/>
            <person name="Matassi G."/>
            <person name="Medina M."/>
            <person name="Mochizuki Y."/>
            <person name="Mount S."/>
            <person name="Morishita T."/>
            <person name="Miura S."/>
            <person name="Nakayama A."/>
            <person name="Nishizaka S."/>
            <person name="Nomoto H."/>
            <person name="Ohta F."/>
            <person name="Oishi K."/>
            <person name="Rigoutsos I."/>
            <person name="Sano M."/>
            <person name="Sasaki A."/>
            <person name="Sasakura Y."/>
            <person name="Shoguchi E."/>
            <person name="Shin-i T."/>
            <person name="Spagnuolo A."/>
            <person name="Stainier D."/>
            <person name="Suzuki M.M."/>
            <person name="Tassy O."/>
            <person name="Takatori N."/>
            <person name="Tokuoka M."/>
            <person name="Yagi K."/>
            <person name="Yoshizaki F."/>
            <person name="Wada S."/>
            <person name="Zhang C."/>
            <person name="Hyatt P.D."/>
            <person name="Larimer F."/>
            <person name="Detter C."/>
            <person name="Doggett N."/>
            <person name="Glavina T."/>
            <person name="Hawkins T."/>
            <person name="Richardson P."/>
            <person name="Lucas S."/>
            <person name="Kohara Y."/>
            <person name="Levine M."/>
            <person name="Satoh N."/>
            <person name="Rokhsar D.S."/>
        </authorList>
    </citation>
    <scope>NUCLEOTIDE SEQUENCE [LARGE SCALE GENOMIC DNA]</scope>
</reference>
<sequence>MRWSTGDKVMAKWPGSALYFPGIIQDIDEDDDSAEVLFNDGTTMDVPIKHIKKEEEFKRRARSKSPARSRRRSQSPGRRRTTRATAKKDTEVGKANQRNNTSSSSGEERKVTAILRSDVEVSQQEHIKTTKTTKSHSKVETNKTVIPDSGYMVTRQQVKEMYMSKAAILNAKQAEETPTPVVKDTKQYEYGGVLGVFLMYVTLPLLPLSFLVFCNKEDCSISKAKLSMIPQTLEAYFDQMSIFIVLEFLVFHAIIYALPLGHIIKGPATPSGKRLDYRINAMYTLVLTLAAYAVLYHYKVPITSIKMLPLAATATVVSYIGVLLVHLKSKNVPENELNPHGNTGSDLYDSFLGRELHPRIGSLFDLKLYLYRPGMAAWLVVVMVEMQRHYEQKNMFEPQVLVVGISQILYIILEFFWDEEQCPFMFDIKNEGLGFVQFFGELVIVPFIYSQPITYVVNHPLKLQNTQIAGICLLLFVGICLIVLSGRQKSKFRKNPFDPKLAHLESLPPSKAGGDRLLVSGFWGLVRHPNYLGEIVVGLAWSLACGFNHLLPWFYPIFVIGLLLHRAIRDDVRCREKHGKMWKVYCERVKYRVIPYVF</sequence>
<evidence type="ECO:0000256" key="3">
    <source>
        <dbReference type="ARBA" id="ARBA00005402"/>
    </source>
</evidence>
<dbReference type="OMA" id="TRYGYAW"/>
<dbReference type="Pfam" id="PF01222">
    <property type="entry name" value="ERG4_ERG24"/>
    <property type="match status" value="1"/>
</dbReference>
<feature type="transmembrane region" description="Helical" evidence="9">
    <location>
        <begin position="437"/>
        <end position="456"/>
    </location>
</feature>
<keyword evidence="7 9" id="KW-0472">Membrane</keyword>
<dbReference type="AlphaFoldDB" id="F7ATI9"/>
<dbReference type="STRING" id="7719.ENSCINP00000023609"/>